<keyword evidence="1" id="KW-0472">Membrane</keyword>
<keyword evidence="3" id="KW-1185">Reference proteome</keyword>
<dbReference type="Proteomes" id="UP000078486">
    <property type="component" value="Unassembled WGS sequence"/>
</dbReference>
<gene>
    <name evidence="2" type="ORF">AW736_01405</name>
</gene>
<dbReference type="RefSeq" id="WP_068768493.1">
    <property type="nucleotide sequence ID" value="NZ_CP109796.1"/>
</dbReference>
<name>A0A178IP92_9BACT</name>
<accession>A0A178IP92</accession>
<dbReference type="EMBL" id="LRRQ01000015">
    <property type="protein sequence ID" value="OAM91724.1"/>
    <property type="molecule type" value="Genomic_DNA"/>
</dbReference>
<organism evidence="2 3">
    <name type="scientific">Termitidicoccus mucosus</name>
    <dbReference type="NCBI Taxonomy" id="1184151"/>
    <lineage>
        <taxon>Bacteria</taxon>
        <taxon>Pseudomonadati</taxon>
        <taxon>Verrucomicrobiota</taxon>
        <taxon>Opitutia</taxon>
        <taxon>Opitutales</taxon>
        <taxon>Opitutaceae</taxon>
        <taxon>Termitidicoccus</taxon>
    </lineage>
</organism>
<keyword evidence="1" id="KW-1133">Transmembrane helix</keyword>
<keyword evidence="1" id="KW-0812">Transmembrane</keyword>
<dbReference type="AlphaFoldDB" id="A0A178IP92"/>
<dbReference type="OrthoDB" id="195339at2"/>
<sequence length="109" mass="11930">MIDPNTNSAPSSPRFWAAVIATAGVFAIFVIILLIAYIPQRPDSPSVSTTSQMTPAERVARLAEMQAKEKSAATTYGWANPEKTAVRLPIDRAMELTVQELAAKREKQK</sequence>
<protein>
    <submittedName>
        <fullName evidence="2">Uncharacterized protein</fullName>
    </submittedName>
</protein>
<dbReference type="STRING" id="1184151.AW736_01405"/>
<proteinExistence type="predicted"/>
<feature type="transmembrane region" description="Helical" evidence="1">
    <location>
        <begin position="15"/>
        <end position="38"/>
    </location>
</feature>
<reference evidence="2 3" key="1">
    <citation type="submission" date="2016-01" db="EMBL/GenBank/DDBJ databases">
        <title>High potential of lignocellulose degradation of a new Verrucomicrobia species.</title>
        <authorList>
            <person name="Wang Y."/>
            <person name="Shi Y."/>
            <person name="Qiu Z."/>
            <person name="Liu S."/>
            <person name="Yang H."/>
        </authorList>
    </citation>
    <scope>NUCLEOTIDE SEQUENCE [LARGE SCALE GENOMIC DNA]</scope>
    <source>
        <strain evidence="2 3">TSB47</strain>
    </source>
</reference>
<evidence type="ECO:0000313" key="3">
    <source>
        <dbReference type="Proteomes" id="UP000078486"/>
    </source>
</evidence>
<evidence type="ECO:0000256" key="1">
    <source>
        <dbReference type="SAM" id="Phobius"/>
    </source>
</evidence>
<comment type="caution">
    <text evidence="2">The sequence shown here is derived from an EMBL/GenBank/DDBJ whole genome shotgun (WGS) entry which is preliminary data.</text>
</comment>
<evidence type="ECO:0000313" key="2">
    <source>
        <dbReference type="EMBL" id="OAM91724.1"/>
    </source>
</evidence>